<gene>
    <name evidence="4" type="ORF">GGD69_003029</name>
    <name evidence="3" type="ORF">OI25_3970</name>
    <name evidence="5" type="ORF">ParKJ_17865</name>
</gene>
<evidence type="ECO:0000313" key="7">
    <source>
        <dbReference type="Proteomes" id="UP000518681"/>
    </source>
</evidence>
<dbReference type="KEGG" id="bfn:OI25_3970"/>
<keyword evidence="1" id="KW-0812">Transmembrane</keyword>
<evidence type="ECO:0000313" key="4">
    <source>
        <dbReference type="EMBL" id="MBB6202170.1"/>
    </source>
</evidence>
<evidence type="ECO:0000313" key="6">
    <source>
        <dbReference type="Proteomes" id="UP000032614"/>
    </source>
</evidence>
<reference evidence="4 7" key="2">
    <citation type="submission" date="2020-08" db="EMBL/GenBank/DDBJ databases">
        <title>Genomic Encyclopedia of Type Strains, Phase IV (KMG-V): Genome sequencing to study the core and pangenomes of soil and plant-associated prokaryotes.</title>
        <authorList>
            <person name="Whitman W."/>
        </authorList>
    </citation>
    <scope>NUCLEOTIDE SEQUENCE [LARGE SCALE GENOMIC DNA]</scope>
    <source>
        <strain evidence="4 7">SEMIA 4013</strain>
    </source>
</reference>
<feature type="domain" description="DUF2134" evidence="2">
    <location>
        <begin position="76"/>
        <end position="162"/>
    </location>
</feature>
<dbReference type="Proteomes" id="UP000518681">
    <property type="component" value="Unassembled WGS sequence"/>
</dbReference>
<organism evidence="5 8">
    <name type="scientific">Paraburkholderia fungorum</name>
    <dbReference type="NCBI Taxonomy" id="134537"/>
    <lineage>
        <taxon>Bacteria</taxon>
        <taxon>Pseudomonadati</taxon>
        <taxon>Pseudomonadota</taxon>
        <taxon>Betaproteobacteria</taxon>
        <taxon>Burkholderiales</taxon>
        <taxon>Burkholderiaceae</taxon>
        <taxon>Paraburkholderia</taxon>
    </lineage>
</organism>
<proteinExistence type="predicted"/>
<dbReference type="RefSeq" id="WP_052719714.1">
    <property type="nucleotide sequence ID" value="NZ_CP010026.1"/>
</dbReference>
<dbReference type="GeneID" id="66517858"/>
<reference evidence="5" key="3">
    <citation type="submission" date="2022-08" db="EMBL/GenBank/DDBJ databases">
        <authorList>
            <person name="Kim S.-J."/>
        </authorList>
    </citation>
    <scope>NUCLEOTIDE SEQUENCE</scope>
    <source>
        <strain evidence="5">KJ</strain>
    </source>
</reference>
<feature type="transmembrane region" description="Helical" evidence="1">
    <location>
        <begin position="35"/>
        <end position="61"/>
    </location>
</feature>
<dbReference type="InterPro" id="IPR018705">
    <property type="entry name" value="DUF2134_membrane"/>
</dbReference>
<evidence type="ECO:0000259" key="2">
    <source>
        <dbReference type="Pfam" id="PF09977"/>
    </source>
</evidence>
<dbReference type="Pfam" id="PF09977">
    <property type="entry name" value="Tad_C"/>
    <property type="match status" value="1"/>
</dbReference>
<dbReference type="EMBL" id="CP010026">
    <property type="protein sequence ID" value="AJZ57559.1"/>
    <property type="molecule type" value="Genomic_DNA"/>
</dbReference>
<dbReference type="EMBL" id="JACIIK010000005">
    <property type="protein sequence ID" value="MBB6202170.1"/>
    <property type="molecule type" value="Genomic_DNA"/>
</dbReference>
<dbReference type="AlphaFoldDB" id="A0AAP1KVY3"/>
<dbReference type="EMBL" id="JANSLM010000006">
    <property type="protein sequence ID" value="MDT8839289.1"/>
    <property type="molecule type" value="Genomic_DNA"/>
</dbReference>
<protein>
    <submittedName>
        <fullName evidence="4">Membrane protein</fullName>
    </submittedName>
    <submittedName>
        <fullName evidence="5">Pilus assembly protein TadG-related protein</fullName>
    </submittedName>
    <submittedName>
        <fullName evidence="3">Tad-like Flp pilus-assembly family protein</fullName>
    </submittedName>
</protein>
<accession>A0AAP1KVY3</accession>
<keyword evidence="1" id="KW-1133">Transmembrane helix</keyword>
<name>A0AAP1KVY3_9BURK</name>
<evidence type="ECO:0000313" key="3">
    <source>
        <dbReference type="EMBL" id="AJZ57559.1"/>
    </source>
</evidence>
<sequence length="604" mass="59935">MSNCSTFTVAARHPRLLRARRGGAPLSGARRQHGAIAVLAVIWLSIAIAALGAIDIGNVYFVRRQLQRTADLAAMAAVQVISTSGGCATATTAAQQNATSNGFAVNGTGATLSTTCGRWDTTTSSYFGTTGNPLNAVQVQATQVVPYFFLGPSRTVQATATAFASNIDAFSLGTGIATINTQQSALLNAILGGLLNTSVSLSVGDTQSLATAHIKLGDLMAALGASTMQGLLATTVTYQQLMVAMVTALQAGGDTVNAAILQTLAVAVPGGQNITVGDNGPSAPGLLALGLANPNAATTATINAFDAVMVAAQIAQRPDPTTGKAPVINVTAGLLGAAGISLQVINPPVLAVGEGGTVGTAANAPWRTEARTAVVNLSVNLLPAIFPTLSIGVPGLSVTVAALNTPLVVSATVGKGVADLVSVDCESTKAATNAVIRVTPSVATVCLGANSTCGGTVNVASVNAVVLGANITVANVALNGIGPLTFGPGAQTLPPFNGSTGSFDSTQTVNSNQLGTGLGTFTGQLLTALAKPGALQVGVAAIDLSLLLQPIVSGLATALATALTPILSSLDNILVPTLALLGAQVGTATVHNMSLTCGVAQLVN</sequence>
<evidence type="ECO:0000313" key="5">
    <source>
        <dbReference type="EMBL" id="MDT8839289.1"/>
    </source>
</evidence>
<dbReference type="Proteomes" id="UP000032614">
    <property type="component" value="Chromosome 1"/>
</dbReference>
<evidence type="ECO:0000313" key="8">
    <source>
        <dbReference type="Proteomes" id="UP001246473"/>
    </source>
</evidence>
<dbReference type="Proteomes" id="UP001246473">
    <property type="component" value="Unassembled WGS sequence"/>
</dbReference>
<keyword evidence="1" id="KW-0472">Membrane</keyword>
<evidence type="ECO:0000256" key="1">
    <source>
        <dbReference type="SAM" id="Phobius"/>
    </source>
</evidence>
<reference evidence="3 6" key="1">
    <citation type="journal article" date="2015" name="Genome Announc.">
        <title>Complete genome sequences for 59 burkholderia isolates, both pathogenic and near neighbor.</title>
        <authorList>
            <person name="Johnson S.L."/>
            <person name="Bishop-Lilly K.A."/>
            <person name="Ladner J.T."/>
            <person name="Daligault H.E."/>
            <person name="Davenport K.W."/>
            <person name="Jaissle J."/>
            <person name="Frey K.G."/>
            <person name="Koroleva G.I."/>
            <person name="Bruce D.C."/>
            <person name="Coyne S.R."/>
            <person name="Broomall S.M."/>
            <person name="Li P.E."/>
            <person name="Teshima H."/>
            <person name="Gibbons H.S."/>
            <person name="Palacios G.F."/>
            <person name="Rosenzweig C.N."/>
            <person name="Redden C.L."/>
            <person name="Xu Y."/>
            <person name="Minogue T.D."/>
            <person name="Chain P.S."/>
        </authorList>
    </citation>
    <scope>NUCLEOTIDE SEQUENCE [LARGE SCALE GENOMIC DNA]</scope>
    <source>
        <strain evidence="3 6">ATCC BAA-463</strain>
    </source>
</reference>